<evidence type="ECO:0000256" key="4">
    <source>
        <dbReference type="ARBA" id="ARBA00012274"/>
    </source>
</evidence>
<evidence type="ECO:0000313" key="7">
    <source>
        <dbReference type="Proteomes" id="UP000316012"/>
    </source>
</evidence>
<protein>
    <recommendedName>
        <fullName evidence="4">ribonucleoside-diphosphate reductase</fullName>
        <ecNumber evidence="4">1.17.4.1</ecNumber>
    </recommendedName>
</protein>
<dbReference type="NCBIfam" id="NF007183">
    <property type="entry name" value="PRK09614.1-2"/>
    <property type="match status" value="1"/>
</dbReference>
<comment type="similarity">
    <text evidence="2">Belongs to the ribonucleoside diphosphate reductase small chain family.</text>
</comment>
<dbReference type="GO" id="GO:0004748">
    <property type="term" value="F:ribonucleoside-diphosphate reductase activity, thioredoxin disulfide as acceptor"/>
    <property type="evidence" value="ECO:0007669"/>
    <property type="project" value="UniProtKB-EC"/>
</dbReference>
<evidence type="ECO:0000313" key="6">
    <source>
        <dbReference type="EMBL" id="TQW15502.1"/>
    </source>
</evidence>
<organism evidence="6 7">
    <name type="scientific">Lactobacillus gasseri</name>
    <dbReference type="NCBI Taxonomy" id="1596"/>
    <lineage>
        <taxon>Bacteria</taxon>
        <taxon>Bacillati</taxon>
        <taxon>Bacillota</taxon>
        <taxon>Bacilli</taxon>
        <taxon>Lactobacillales</taxon>
        <taxon>Lactobacillaceae</taxon>
        <taxon>Lactobacillus</taxon>
    </lineage>
</organism>
<dbReference type="InterPro" id="IPR033909">
    <property type="entry name" value="RNR_small"/>
</dbReference>
<evidence type="ECO:0000256" key="2">
    <source>
        <dbReference type="ARBA" id="ARBA00009303"/>
    </source>
</evidence>
<dbReference type="CDD" id="cd01049">
    <property type="entry name" value="RNRR2"/>
    <property type="match status" value="1"/>
</dbReference>
<dbReference type="SUPFAM" id="SSF47240">
    <property type="entry name" value="Ferritin-like"/>
    <property type="match status" value="1"/>
</dbReference>
<dbReference type="EC" id="1.17.4.1" evidence="4"/>
<comment type="caution">
    <text evidence="6">The sequence shown here is derived from an EMBL/GenBank/DDBJ whole genome shotgun (WGS) entry which is preliminary data.</text>
</comment>
<dbReference type="EMBL" id="SRMD01000072">
    <property type="protein sequence ID" value="TQW15502.1"/>
    <property type="molecule type" value="Genomic_DNA"/>
</dbReference>
<keyword evidence="7" id="KW-1185">Reference proteome</keyword>
<dbReference type="Gene3D" id="1.10.620.20">
    <property type="entry name" value="Ribonucleotide Reductase, subunit A"/>
    <property type="match status" value="1"/>
</dbReference>
<proteinExistence type="inferred from homology"/>
<dbReference type="InterPro" id="IPR009078">
    <property type="entry name" value="Ferritin-like_SF"/>
</dbReference>
<dbReference type="InterPro" id="IPR012348">
    <property type="entry name" value="RNR-like"/>
</dbReference>
<comment type="catalytic activity">
    <reaction evidence="5">
        <text>a 2'-deoxyribonucleoside 5'-diphosphate + [thioredoxin]-disulfide + H2O = a ribonucleoside 5'-diphosphate + [thioredoxin]-dithiol</text>
        <dbReference type="Rhea" id="RHEA:23252"/>
        <dbReference type="Rhea" id="RHEA-COMP:10698"/>
        <dbReference type="Rhea" id="RHEA-COMP:10700"/>
        <dbReference type="ChEBI" id="CHEBI:15377"/>
        <dbReference type="ChEBI" id="CHEBI:29950"/>
        <dbReference type="ChEBI" id="CHEBI:50058"/>
        <dbReference type="ChEBI" id="CHEBI:57930"/>
        <dbReference type="ChEBI" id="CHEBI:73316"/>
        <dbReference type="EC" id="1.17.4.1"/>
    </reaction>
</comment>
<comment type="subunit">
    <text evidence="3">Tetramer of two alpha and two beta subunits.</text>
</comment>
<reference evidence="6 7" key="1">
    <citation type="submission" date="2019-04" db="EMBL/GenBank/DDBJ databases">
        <title>Lactobacillus gasseri 7171 assembly.</title>
        <authorList>
            <person name="Joris B.R."/>
            <person name="Giguere D."/>
        </authorList>
    </citation>
    <scope>NUCLEOTIDE SEQUENCE [LARGE SCALE GENOMIC DNA]</scope>
    <source>
        <strain evidence="6 7">7171</strain>
    </source>
</reference>
<gene>
    <name evidence="6" type="primary">nrdF1</name>
    <name evidence="6" type="ORF">FIPPAONL_00803</name>
</gene>
<name>A0ABY3BEZ3_LACGS</name>
<dbReference type="RefSeq" id="WP_060791313.1">
    <property type="nucleotide sequence ID" value="NZ_CP118065.1"/>
</dbReference>
<accession>A0ABY3BEZ3</accession>
<evidence type="ECO:0000256" key="1">
    <source>
        <dbReference type="ARBA" id="ARBA00001962"/>
    </source>
</evidence>
<comment type="cofactor">
    <cofactor evidence="1">
        <name>Fe cation</name>
        <dbReference type="ChEBI" id="CHEBI:24875"/>
    </cofactor>
</comment>
<keyword evidence="6" id="KW-0560">Oxidoreductase</keyword>
<sequence>MNKKSYYKASNWNAVEDQVDRSAWARLNDIVYEPRRVPIHKDRDEFSHLPKAEQTMLLHSFGSLALSSTLQMKVSLSKIKQDAENSEEAAVYNALQYLESINNKAYGHALSEFSTSDEQRDEAFNWANQNPYLQKKMRLLNTVYQSENAIQKKAAHVFLSTGLYHSSFFGPLYLFGQHKLPRTAELIKYALRITTLNGIYTGIKFRRDYFKLSKEEQENVHNWVYGLCDRLYANELNHIHLLYEDTGLEDKVEHYIHYTLNKALMNLGQEPKYPENVETLDPTLTTGLMESAMIEDFFFYTNAHPILKMRENKELALKANSLFCLFSFRL</sequence>
<dbReference type="Proteomes" id="UP000316012">
    <property type="component" value="Unassembled WGS sequence"/>
</dbReference>
<evidence type="ECO:0000256" key="3">
    <source>
        <dbReference type="ARBA" id="ARBA00011209"/>
    </source>
</evidence>
<evidence type="ECO:0000256" key="5">
    <source>
        <dbReference type="ARBA" id="ARBA00047754"/>
    </source>
</evidence>
<dbReference type="Pfam" id="PF00268">
    <property type="entry name" value="Ribonuc_red_sm"/>
    <property type="match status" value="1"/>
</dbReference>
<dbReference type="InterPro" id="IPR000358">
    <property type="entry name" value="RNR_small_fam"/>
</dbReference>